<dbReference type="RefSeq" id="WP_147098567.1">
    <property type="nucleotide sequence ID" value="NZ_VOOS01000001.1"/>
</dbReference>
<keyword evidence="1" id="KW-0732">Signal</keyword>
<dbReference type="EMBL" id="VOOS01000001">
    <property type="protein sequence ID" value="TXB67224.1"/>
    <property type="molecule type" value="Genomic_DNA"/>
</dbReference>
<protein>
    <submittedName>
        <fullName evidence="3">SPOR domain-containing protein</fullName>
    </submittedName>
</protein>
<feature type="signal peptide" evidence="1">
    <location>
        <begin position="1"/>
        <end position="25"/>
    </location>
</feature>
<gene>
    <name evidence="3" type="ORF">FRY74_03300</name>
</gene>
<feature type="chain" id="PRO_5022743693" evidence="1">
    <location>
        <begin position="26"/>
        <end position="141"/>
    </location>
</feature>
<sequence length="141" mass="16556">MLKKYTIASLLILICFCLKSQTIDAISDSTNHSTNKIHVKKDIRIDAIIETHKKSYREDGYRIQIFSGNKKQPAREAKAKYISLRHKNKAHEIYQQPYFKVRVGDFRTKIEALKFQKEIATHFPNCFIVKDEIDIEELLEN</sequence>
<dbReference type="AlphaFoldDB" id="A0A5C6RYQ7"/>
<reference evidence="3 4" key="1">
    <citation type="submission" date="2019-08" db="EMBL/GenBank/DDBJ databases">
        <title>Genome of Vicingus serpentipes NCIMB 15042.</title>
        <authorList>
            <person name="Bowman J.P."/>
        </authorList>
    </citation>
    <scope>NUCLEOTIDE SEQUENCE [LARGE SCALE GENOMIC DNA]</scope>
    <source>
        <strain evidence="3 4">NCIMB 15042</strain>
    </source>
</reference>
<keyword evidence="4" id="KW-1185">Reference proteome</keyword>
<evidence type="ECO:0000313" key="3">
    <source>
        <dbReference type="EMBL" id="TXB67224.1"/>
    </source>
</evidence>
<comment type="caution">
    <text evidence="3">The sequence shown here is derived from an EMBL/GenBank/DDBJ whole genome shotgun (WGS) entry which is preliminary data.</text>
</comment>
<dbReference type="GO" id="GO:0042834">
    <property type="term" value="F:peptidoglycan binding"/>
    <property type="evidence" value="ECO:0007669"/>
    <property type="project" value="InterPro"/>
</dbReference>
<name>A0A5C6RYQ7_9FLAO</name>
<evidence type="ECO:0000313" key="4">
    <source>
        <dbReference type="Proteomes" id="UP000321721"/>
    </source>
</evidence>
<proteinExistence type="predicted"/>
<dbReference type="Proteomes" id="UP000321721">
    <property type="component" value="Unassembled WGS sequence"/>
</dbReference>
<evidence type="ECO:0000256" key="1">
    <source>
        <dbReference type="SAM" id="SignalP"/>
    </source>
</evidence>
<dbReference type="InterPro" id="IPR007730">
    <property type="entry name" value="SPOR-like_dom"/>
</dbReference>
<dbReference type="SUPFAM" id="SSF110997">
    <property type="entry name" value="Sporulation related repeat"/>
    <property type="match status" value="1"/>
</dbReference>
<dbReference type="Pfam" id="PF05036">
    <property type="entry name" value="SPOR"/>
    <property type="match status" value="1"/>
</dbReference>
<evidence type="ECO:0000259" key="2">
    <source>
        <dbReference type="Pfam" id="PF05036"/>
    </source>
</evidence>
<organism evidence="3 4">
    <name type="scientific">Vicingus serpentipes</name>
    <dbReference type="NCBI Taxonomy" id="1926625"/>
    <lineage>
        <taxon>Bacteria</taxon>
        <taxon>Pseudomonadati</taxon>
        <taxon>Bacteroidota</taxon>
        <taxon>Flavobacteriia</taxon>
        <taxon>Flavobacteriales</taxon>
        <taxon>Vicingaceae</taxon>
        <taxon>Vicingus</taxon>
    </lineage>
</organism>
<accession>A0A5C6RYQ7</accession>
<dbReference type="OrthoDB" id="2473397at2"/>
<dbReference type="InterPro" id="IPR036680">
    <property type="entry name" value="SPOR-like_sf"/>
</dbReference>
<dbReference type="Gene3D" id="3.30.70.1070">
    <property type="entry name" value="Sporulation related repeat"/>
    <property type="match status" value="1"/>
</dbReference>
<feature type="domain" description="SPOR" evidence="2">
    <location>
        <begin position="59"/>
        <end position="130"/>
    </location>
</feature>